<gene>
    <name evidence="6" type="ORF">CYNAS_LOCUS10005</name>
</gene>
<evidence type="ECO:0000256" key="1">
    <source>
        <dbReference type="ARBA" id="ARBA00004141"/>
    </source>
</evidence>
<keyword evidence="7" id="KW-1185">Reference proteome</keyword>
<protein>
    <submittedName>
        <fullName evidence="6">Uncharacterized protein</fullName>
    </submittedName>
</protein>
<dbReference type="Pfam" id="PF01925">
    <property type="entry name" value="TauE"/>
    <property type="match status" value="1"/>
</dbReference>
<evidence type="ECO:0000313" key="6">
    <source>
        <dbReference type="EMBL" id="CAJ0598022.1"/>
    </source>
</evidence>
<evidence type="ECO:0000256" key="5">
    <source>
        <dbReference type="SAM" id="Phobius"/>
    </source>
</evidence>
<name>A0AA36GTH3_CYLNA</name>
<keyword evidence="3 5" id="KW-1133">Transmembrane helix</keyword>
<dbReference type="InterPro" id="IPR002781">
    <property type="entry name" value="TM_pro_TauE-like"/>
</dbReference>
<dbReference type="EMBL" id="CATQJL010000223">
    <property type="protein sequence ID" value="CAJ0598022.1"/>
    <property type="molecule type" value="Genomic_DNA"/>
</dbReference>
<evidence type="ECO:0000256" key="4">
    <source>
        <dbReference type="ARBA" id="ARBA00023136"/>
    </source>
</evidence>
<feature type="transmembrane region" description="Helical" evidence="5">
    <location>
        <begin position="90"/>
        <end position="107"/>
    </location>
</feature>
<evidence type="ECO:0000256" key="3">
    <source>
        <dbReference type="ARBA" id="ARBA00022989"/>
    </source>
</evidence>
<evidence type="ECO:0000256" key="2">
    <source>
        <dbReference type="ARBA" id="ARBA00022692"/>
    </source>
</evidence>
<feature type="transmembrane region" description="Helical" evidence="5">
    <location>
        <begin position="127"/>
        <end position="153"/>
    </location>
</feature>
<sequence length="422" mass="47231">MGLNSIQPMEISRPGLNGVQTAELGQPGAEIIKKPYVPPQPLSCGQKVKRWFKKYFLEGQHLEEDAEEELHNLPENPTWHDLIFIKYRKFVAMLIPFVLMQSFWWMLAIRWNFFEWYPEYWHMPVTMILGSFVGGMTSEGSGAVAFPVMTLALHIAPSIARDFSLMIQSCGMTSALMCVLFMKVRIEHRAVILGTLGAVPGFIIGVHFVDPLFNGPQKKMMFVSIWTAFAIALCILNTQKKRPTFKEIPDFKPWKAVVLFITGFVGGVFDAFAGSGVDICIFSIATLLFRVTEKTVTPTTVVLKGINAVIGFYYRAAMMGDISEMAWRYFALSIPVSSITGPLGSFLGSHLHRQVVAGFVYILEIMALIGFLLTKPTWQLIAAGGCIIFAGFVFFSLISKSGQIILRNIEEKEKRQQETGTV</sequence>
<proteinExistence type="predicted"/>
<feature type="transmembrane region" description="Helical" evidence="5">
    <location>
        <begin position="326"/>
        <end position="348"/>
    </location>
</feature>
<dbReference type="GO" id="GO:0016020">
    <property type="term" value="C:membrane"/>
    <property type="evidence" value="ECO:0007669"/>
    <property type="project" value="UniProtKB-SubCell"/>
</dbReference>
<reference evidence="6" key="1">
    <citation type="submission" date="2023-07" db="EMBL/GenBank/DDBJ databases">
        <authorList>
            <consortium name="CYATHOMIX"/>
        </authorList>
    </citation>
    <scope>NUCLEOTIDE SEQUENCE</scope>
    <source>
        <strain evidence="6">N/A</strain>
    </source>
</reference>
<dbReference type="PANTHER" id="PTHR31154">
    <property type="entry name" value="MEMBRANE TRANSPORTER PROTEIN"/>
    <property type="match status" value="1"/>
</dbReference>
<comment type="caution">
    <text evidence="6">The sequence shown here is derived from an EMBL/GenBank/DDBJ whole genome shotgun (WGS) entry which is preliminary data.</text>
</comment>
<dbReference type="AlphaFoldDB" id="A0AA36GTH3"/>
<feature type="transmembrane region" description="Helical" evidence="5">
    <location>
        <begin position="355"/>
        <end position="374"/>
    </location>
</feature>
<comment type="subcellular location">
    <subcellularLocation>
        <location evidence="1">Membrane</location>
        <topology evidence="1">Multi-pass membrane protein</topology>
    </subcellularLocation>
</comment>
<evidence type="ECO:0000313" key="7">
    <source>
        <dbReference type="Proteomes" id="UP001176961"/>
    </source>
</evidence>
<feature type="transmembrane region" description="Helical" evidence="5">
    <location>
        <begin position="258"/>
        <end position="289"/>
    </location>
</feature>
<feature type="transmembrane region" description="Helical" evidence="5">
    <location>
        <begin position="380"/>
        <end position="398"/>
    </location>
</feature>
<keyword evidence="4 5" id="KW-0472">Membrane</keyword>
<feature type="transmembrane region" description="Helical" evidence="5">
    <location>
        <begin position="190"/>
        <end position="209"/>
    </location>
</feature>
<feature type="transmembrane region" description="Helical" evidence="5">
    <location>
        <begin position="165"/>
        <end position="184"/>
    </location>
</feature>
<dbReference type="PANTHER" id="PTHR31154:SF6">
    <property type="entry name" value="MEMBRANE TRANSPORTER PROTEIN"/>
    <property type="match status" value="1"/>
</dbReference>
<dbReference type="Proteomes" id="UP001176961">
    <property type="component" value="Unassembled WGS sequence"/>
</dbReference>
<accession>A0AA36GTH3</accession>
<feature type="transmembrane region" description="Helical" evidence="5">
    <location>
        <begin position="221"/>
        <end position="238"/>
    </location>
</feature>
<keyword evidence="2 5" id="KW-0812">Transmembrane</keyword>
<organism evidence="6 7">
    <name type="scientific">Cylicocyclus nassatus</name>
    <name type="common">Nematode worm</name>
    <dbReference type="NCBI Taxonomy" id="53992"/>
    <lineage>
        <taxon>Eukaryota</taxon>
        <taxon>Metazoa</taxon>
        <taxon>Ecdysozoa</taxon>
        <taxon>Nematoda</taxon>
        <taxon>Chromadorea</taxon>
        <taxon>Rhabditida</taxon>
        <taxon>Rhabditina</taxon>
        <taxon>Rhabditomorpha</taxon>
        <taxon>Strongyloidea</taxon>
        <taxon>Strongylidae</taxon>
        <taxon>Cylicocyclus</taxon>
    </lineage>
</organism>